<keyword evidence="1" id="KW-1133">Transmembrane helix</keyword>
<name>A0A9D2S596_9FIRM</name>
<dbReference type="Pfam" id="PF01551">
    <property type="entry name" value="Peptidase_M23"/>
    <property type="match status" value="1"/>
</dbReference>
<dbReference type="Proteomes" id="UP000824208">
    <property type="component" value="Unassembled WGS sequence"/>
</dbReference>
<organism evidence="3 4">
    <name type="scientific">Candidatus Flavonifractor intestinipullorum</name>
    <dbReference type="NCBI Taxonomy" id="2838587"/>
    <lineage>
        <taxon>Bacteria</taxon>
        <taxon>Bacillati</taxon>
        <taxon>Bacillota</taxon>
        <taxon>Clostridia</taxon>
        <taxon>Eubacteriales</taxon>
        <taxon>Oscillospiraceae</taxon>
        <taxon>Flavonifractor</taxon>
    </lineage>
</organism>
<evidence type="ECO:0000259" key="2">
    <source>
        <dbReference type="Pfam" id="PF01551"/>
    </source>
</evidence>
<protein>
    <submittedName>
        <fullName evidence="3">Peptidoglycan DD-metalloendopeptidase family protein</fullName>
    </submittedName>
</protein>
<feature type="domain" description="M23ase beta-sheet core" evidence="2">
    <location>
        <begin position="136"/>
        <end position="234"/>
    </location>
</feature>
<dbReference type="InterPro" id="IPR011055">
    <property type="entry name" value="Dup_hybrid_motif"/>
</dbReference>
<evidence type="ECO:0000313" key="3">
    <source>
        <dbReference type="EMBL" id="HJB56594.1"/>
    </source>
</evidence>
<dbReference type="InterPro" id="IPR016047">
    <property type="entry name" value="M23ase_b-sheet_dom"/>
</dbReference>
<dbReference type="PANTHER" id="PTHR21666">
    <property type="entry name" value="PEPTIDASE-RELATED"/>
    <property type="match status" value="1"/>
</dbReference>
<proteinExistence type="predicted"/>
<evidence type="ECO:0000313" key="4">
    <source>
        <dbReference type="Proteomes" id="UP000824208"/>
    </source>
</evidence>
<dbReference type="AlphaFoldDB" id="A0A9D2S596"/>
<keyword evidence="1" id="KW-0472">Membrane</keyword>
<dbReference type="CDD" id="cd12797">
    <property type="entry name" value="M23_peptidase"/>
    <property type="match status" value="1"/>
</dbReference>
<keyword evidence="1" id="KW-0812">Transmembrane</keyword>
<dbReference type="SUPFAM" id="SSF51261">
    <property type="entry name" value="Duplicated hybrid motif"/>
    <property type="match status" value="1"/>
</dbReference>
<sequence>MNESRKNRIGDFLAGKGFYIVLFLCVAAIGISGYYLLHTLNDPGESQTVAGPMEITVTPTQPEHSAPPSIEPVRPTQPAAAVVRPSAAPTPAPTSAPEEAQAPTAEFYVWPLQGEVLHPYSMEALAYDPTMGDWRTHDGLDLSAPAGTQVMSAGDGTVLSVVQDDLMGTSVSVDHGNGMVSVYANLAAVPAVEAGDTVRAGDVIGTVGDTAIAESGLGPHLHFAMRLEGESVDPAEYLP</sequence>
<dbReference type="PANTHER" id="PTHR21666:SF270">
    <property type="entry name" value="MUREIN HYDROLASE ACTIVATOR ENVC"/>
    <property type="match status" value="1"/>
</dbReference>
<gene>
    <name evidence="3" type="ORF">H9714_03485</name>
</gene>
<dbReference type="EMBL" id="DWYC01000036">
    <property type="protein sequence ID" value="HJB56594.1"/>
    <property type="molecule type" value="Genomic_DNA"/>
</dbReference>
<dbReference type="Gene3D" id="2.70.70.10">
    <property type="entry name" value="Glucose Permease (Domain IIA)"/>
    <property type="match status" value="1"/>
</dbReference>
<feature type="transmembrane region" description="Helical" evidence="1">
    <location>
        <begin position="12"/>
        <end position="37"/>
    </location>
</feature>
<dbReference type="InterPro" id="IPR050570">
    <property type="entry name" value="Cell_wall_metabolism_enzyme"/>
</dbReference>
<comment type="caution">
    <text evidence="3">The sequence shown here is derived from an EMBL/GenBank/DDBJ whole genome shotgun (WGS) entry which is preliminary data.</text>
</comment>
<reference evidence="3" key="1">
    <citation type="journal article" date="2021" name="PeerJ">
        <title>Extensive microbial diversity within the chicken gut microbiome revealed by metagenomics and culture.</title>
        <authorList>
            <person name="Gilroy R."/>
            <person name="Ravi A."/>
            <person name="Getino M."/>
            <person name="Pursley I."/>
            <person name="Horton D.L."/>
            <person name="Alikhan N.F."/>
            <person name="Baker D."/>
            <person name="Gharbi K."/>
            <person name="Hall N."/>
            <person name="Watson M."/>
            <person name="Adriaenssens E.M."/>
            <person name="Foster-Nyarko E."/>
            <person name="Jarju S."/>
            <person name="Secka A."/>
            <person name="Antonio M."/>
            <person name="Oren A."/>
            <person name="Chaudhuri R.R."/>
            <person name="La Ragione R."/>
            <person name="Hildebrand F."/>
            <person name="Pallen M.J."/>
        </authorList>
    </citation>
    <scope>NUCLEOTIDE SEQUENCE</scope>
    <source>
        <strain evidence="3">CHK189-11263</strain>
    </source>
</reference>
<dbReference type="GO" id="GO:0004222">
    <property type="term" value="F:metalloendopeptidase activity"/>
    <property type="evidence" value="ECO:0007669"/>
    <property type="project" value="TreeGrafter"/>
</dbReference>
<reference evidence="3" key="2">
    <citation type="submission" date="2021-04" db="EMBL/GenBank/DDBJ databases">
        <authorList>
            <person name="Gilroy R."/>
        </authorList>
    </citation>
    <scope>NUCLEOTIDE SEQUENCE</scope>
    <source>
        <strain evidence="3">CHK189-11263</strain>
    </source>
</reference>
<accession>A0A9D2S596</accession>
<evidence type="ECO:0000256" key="1">
    <source>
        <dbReference type="SAM" id="Phobius"/>
    </source>
</evidence>